<name>A0A9N9EH75_9GLOM</name>
<dbReference type="EMBL" id="CAJVPJ010006876">
    <property type="protein sequence ID" value="CAG8671685.1"/>
    <property type="molecule type" value="Genomic_DNA"/>
</dbReference>
<reference evidence="1" key="1">
    <citation type="submission" date="2021-06" db="EMBL/GenBank/DDBJ databases">
        <authorList>
            <person name="Kallberg Y."/>
            <person name="Tangrot J."/>
            <person name="Rosling A."/>
        </authorList>
    </citation>
    <scope>NUCLEOTIDE SEQUENCE</scope>
    <source>
        <strain evidence="1">IA702</strain>
    </source>
</reference>
<dbReference type="Proteomes" id="UP000789572">
    <property type="component" value="Unassembled WGS sequence"/>
</dbReference>
<feature type="non-terminal residue" evidence="1">
    <location>
        <position position="111"/>
    </location>
</feature>
<accession>A0A9N9EH75</accession>
<dbReference type="OrthoDB" id="2363668at2759"/>
<proteinExistence type="predicted"/>
<keyword evidence="2" id="KW-1185">Reference proteome</keyword>
<organism evidence="1 2">
    <name type="scientific">Paraglomus occultum</name>
    <dbReference type="NCBI Taxonomy" id="144539"/>
    <lineage>
        <taxon>Eukaryota</taxon>
        <taxon>Fungi</taxon>
        <taxon>Fungi incertae sedis</taxon>
        <taxon>Mucoromycota</taxon>
        <taxon>Glomeromycotina</taxon>
        <taxon>Glomeromycetes</taxon>
        <taxon>Paraglomerales</taxon>
        <taxon>Paraglomeraceae</taxon>
        <taxon>Paraglomus</taxon>
    </lineage>
</organism>
<evidence type="ECO:0000313" key="2">
    <source>
        <dbReference type="Proteomes" id="UP000789572"/>
    </source>
</evidence>
<dbReference type="SUPFAM" id="SSF46689">
    <property type="entry name" value="Homeodomain-like"/>
    <property type="match status" value="1"/>
</dbReference>
<evidence type="ECO:0000313" key="1">
    <source>
        <dbReference type="EMBL" id="CAG8671685.1"/>
    </source>
</evidence>
<dbReference type="AlphaFoldDB" id="A0A9N9EH75"/>
<dbReference type="Gene3D" id="1.10.10.10">
    <property type="entry name" value="Winged helix-like DNA-binding domain superfamily/Winged helix DNA-binding domain"/>
    <property type="match status" value="1"/>
</dbReference>
<protein>
    <submittedName>
        <fullName evidence="1">6796_t:CDS:1</fullName>
    </submittedName>
</protein>
<dbReference type="Pfam" id="PF13565">
    <property type="entry name" value="HTH_32"/>
    <property type="match status" value="1"/>
</dbReference>
<gene>
    <name evidence="1" type="ORF">POCULU_LOCUS11005</name>
</gene>
<comment type="caution">
    <text evidence="1">The sequence shown here is derived from an EMBL/GenBank/DDBJ whole genome shotgun (WGS) entry which is preliminary data.</text>
</comment>
<dbReference type="InterPro" id="IPR036388">
    <property type="entry name" value="WH-like_DNA-bd_sf"/>
</dbReference>
<sequence length="111" mass="12702">MSLPLHKRYEIVFLHEHPNGPKLGYTAISKIVKCSRDTVGRWIKRWKETKDLSDEPKAGRPRCTNDKEDKQIVKLAEKVEALTCSDIQSAIEKKGINVSSSTVRRRIIEAE</sequence>
<dbReference type="InterPro" id="IPR009057">
    <property type="entry name" value="Homeodomain-like_sf"/>
</dbReference>